<evidence type="ECO:0000259" key="2">
    <source>
        <dbReference type="Pfam" id="PF03713"/>
    </source>
</evidence>
<feature type="chain" id="PRO_5002491552" description="DUF305 domain-containing protein" evidence="1">
    <location>
        <begin position="20"/>
        <end position="117"/>
    </location>
</feature>
<reference evidence="3 4" key="1">
    <citation type="submission" date="2015-03" db="EMBL/GenBank/DDBJ databases">
        <authorList>
            <person name="Hassan Y.I."/>
            <person name="Lepp D."/>
            <person name="Zhou T."/>
        </authorList>
    </citation>
    <scope>NUCLEOTIDE SEQUENCE [LARGE SCALE GENOMIC DNA]</scope>
    <source>
        <strain evidence="3 4">GH2-10</strain>
    </source>
</reference>
<evidence type="ECO:0000313" key="3">
    <source>
        <dbReference type="EMBL" id="KKB76467.1"/>
    </source>
</evidence>
<sequence length="117" mass="12637">MKSALFALALTALAFPAWAQDNHAGHGAAAAEEAPSTAAFRAANMSMHENMDMEYTGNADVDFLRGMIPHHKGAVAMAKVVLEYGSDPEVKKLAEDIIAAQEKEIAFMLDWLAKHPQ</sequence>
<dbReference type="EMBL" id="LAJG01000042">
    <property type="protein sequence ID" value="KKB76467.1"/>
    <property type="molecule type" value="Genomic_DNA"/>
</dbReference>
<dbReference type="Gene3D" id="1.20.1260.10">
    <property type="match status" value="1"/>
</dbReference>
<dbReference type="PATRIC" id="fig|361041.3.peg.2772"/>
<dbReference type="PANTHER" id="PTHR36933">
    <property type="entry name" value="SLL0788 PROTEIN"/>
    <property type="match status" value="1"/>
</dbReference>
<dbReference type="InterPro" id="IPR005183">
    <property type="entry name" value="DUF305_CopM-like"/>
</dbReference>
<name>A0A0F5L4A5_9HYPH</name>
<keyword evidence="1" id="KW-0732">Signal</keyword>
<dbReference type="RefSeq" id="WP_046144260.1">
    <property type="nucleotide sequence ID" value="NZ_LAJG01000042.1"/>
</dbReference>
<dbReference type="InterPro" id="IPR012347">
    <property type="entry name" value="Ferritin-like"/>
</dbReference>
<feature type="signal peptide" evidence="1">
    <location>
        <begin position="1"/>
        <end position="19"/>
    </location>
</feature>
<keyword evidence="4" id="KW-1185">Reference proteome</keyword>
<dbReference type="PANTHER" id="PTHR36933:SF1">
    <property type="entry name" value="SLL0788 PROTEIN"/>
    <property type="match status" value="1"/>
</dbReference>
<organism evidence="3 4">
    <name type="scientific">Devosia soli</name>
    <dbReference type="NCBI Taxonomy" id="361041"/>
    <lineage>
        <taxon>Bacteria</taxon>
        <taxon>Pseudomonadati</taxon>
        <taxon>Pseudomonadota</taxon>
        <taxon>Alphaproteobacteria</taxon>
        <taxon>Hyphomicrobiales</taxon>
        <taxon>Devosiaceae</taxon>
        <taxon>Devosia</taxon>
    </lineage>
</organism>
<comment type="caution">
    <text evidence="3">The sequence shown here is derived from an EMBL/GenBank/DDBJ whole genome shotgun (WGS) entry which is preliminary data.</text>
</comment>
<evidence type="ECO:0000313" key="4">
    <source>
        <dbReference type="Proteomes" id="UP000033514"/>
    </source>
</evidence>
<evidence type="ECO:0000256" key="1">
    <source>
        <dbReference type="SAM" id="SignalP"/>
    </source>
</evidence>
<feature type="domain" description="DUF305" evidence="2">
    <location>
        <begin position="18"/>
        <end position="112"/>
    </location>
</feature>
<dbReference type="STRING" id="361041.VW35_16835"/>
<dbReference type="Proteomes" id="UP000033514">
    <property type="component" value="Unassembled WGS sequence"/>
</dbReference>
<protein>
    <recommendedName>
        <fullName evidence="2">DUF305 domain-containing protein</fullName>
    </recommendedName>
</protein>
<dbReference type="Pfam" id="PF03713">
    <property type="entry name" value="DUF305"/>
    <property type="match status" value="1"/>
</dbReference>
<dbReference type="AlphaFoldDB" id="A0A0F5L4A5"/>
<accession>A0A0F5L4A5</accession>
<proteinExistence type="predicted"/>
<gene>
    <name evidence="3" type="ORF">VW35_16835</name>
</gene>
<dbReference type="OrthoDB" id="517560at2"/>